<accession>A0A5R9QE36</accession>
<dbReference type="PANTHER" id="PTHR42760">
    <property type="entry name" value="SHORT-CHAIN DEHYDROGENASES/REDUCTASES FAMILY MEMBER"/>
    <property type="match status" value="1"/>
</dbReference>
<dbReference type="Proteomes" id="UP000306753">
    <property type="component" value="Unassembled WGS sequence"/>
</dbReference>
<dbReference type="EC" id="1.1.1.100" evidence="3"/>
<dbReference type="NCBIfam" id="NF004202">
    <property type="entry name" value="PRK05653.2-2"/>
    <property type="match status" value="1"/>
</dbReference>
<dbReference type="PRINTS" id="PR00080">
    <property type="entry name" value="SDRFAMILY"/>
</dbReference>
<evidence type="ECO:0000313" key="4">
    <source>
        <dbReference type="Proteomes" id="UP000306753"/>
    </source>
</evidence>
<gene>
    <name evidence="3" type="ORF">DN820_13095</name>
</gene>
<dbReference type="AlphaFoldDB" id="A0A5R9QE36"/>
<dbReference type="GO" id="GO:0004316">
    <property type="term" value="F:3-oxoacyl-[acyl-carrier-protein] reductase (NADPH) activity"/>
    <property type="evidence" value="ECO:0007669"/>
    <property type="project" value="UniProtKB-EC"/>
</dbReference>
<dbReference type="Pfam" id="PF13561">
    <property type="entry name" value="adh_short_C2"/>
    <property type="match status" value="1"/>
</dbReference>
<dbReference type="EMBL" id="QLAG01000015">
    <property type="protein sequence ID" value="TLX62955.1"/>
    <property type="molecule type" value="Genomic_DNA"/>
</dbReference>
<sequence length="254" mass="26468">MFESLQKKTVIVTGASRGIGRGIARRFGEAGLNVLVVSRSLGDARKVAEEIGPQASGFAADVSQQADCQAMVDTAVERYGSVDVLAANAGIFPSARIAEMTVEDFDHVIHTNLRSAFLCTRAVTPVMEKQGFGRIILTSSITGPITGFPGWSHYGASKAGQLGFMRTAAIELARAGITVNAVMPGNIATEGLEGMGEEYAAKMAASIPSGRLGKVEDIANAVLFFASREAGFITGQTIVVDGGQVLPESSEALG</sequence>
<proteinExistence type="inferred from homology"/>
<dbReference type="PANTHER" id="PTHR42760:SF40">
    <property type="entry name" value="3-OXOACYL-[ACYL-CARRIER-PROTEIN] REDUCTASE, CHLOROPLASTIC"/>
    <property type="match status" value="1"/>
</dbReference>
<dbReference type="PRINTS" id="PR00081">
    <property type="entry name" value="GDHRDH"/>
</dbReference>
<evidence type="ECO:0000259" key="2">
    <source>
        <dbReference type="SMART" id="SM00822"/>
    </source>
</evidence>
<comment type="similarity">
    <text evidence="1">Belongs to the short-chain dehydrogenases/reductases (SDR) family.</text>
</comment>
<comment type="caution">
    <text evidence="3">The sequence shown here is derived from an EMBL/GenBank/DDBJ whole genome shotgun (WGS) entry which is preliminary data.</text>
</comment>
<name>A0A5R9QE36_9GAMM</name>
<dbReference type="InterPro" id="IPR057326">
    <property type="entry name" value="KR_dom"/>
</dbReference>
<dbReference type="RefSeq" id="WP_023082606.1">
    <property type="nucleotide sequence ID" value="NZ_QLAG01000015.1"/>
</dbReference>
<keyword evidence="4" id="KW-1185">Reference proteome</keyword>
<dbReference type="SUPFAM" id="SSF51735">
    <property type="entry name" value="NAD(P)-binding Rossmann-fold domains"/>
    <property type="match status" value="1"/>
</dbReference>
<protein>
    <submittedName>
        <fullName evidence="3">3-oxoacyl-ACP reductase FabG</fullName>
        <ecNumber evidence="3">1.1.1.100</ecNumber>
    </submittedName>
</protein>
<dbReference type="InterPro" id="IPR002347">
    <property type="entry name" value="SDR_fam"/>
</dbReference>
<dbReference type="GO" id="GO:0030497">
    <property type="term" value="P:fatty acid elongation"/>
    <property type="evidence" value="ECO:0007669"/>
    <property type="project" value="TreeGrafter"/>
</dbReference>
<feature type="domain" description="Ketoreductase" evidence="2">
    <location>
        <begin position="8"/>
        <end position="218"/>
    </location>
</feature>
<dbReference type="NCBIfam" id="NF005559">
    <property type="entry name" value="PRK07231.1"/>
    <property type="match status" value="1"/>
</dbReference>
<evidence type="ECO:0000256" key="1">
    <source>
        <dbReference type="ARBA" id="ARBA00006484"/>
    </source>
</evidence>
<dbReference type="Gene3D" id="3.40.50.720">
    <property type="entry name" value="NAD(P)-binding Rossmann-like Domain"/>
    <property type="match status" value="1"/>
</dbReference>
<dbReference type="FunFam" id="3.40.50.720:FF:000084">
    <property type="entry name" value="Short-chain dehydrogenase reductase"/>
    <property type="match status" value="1"/>
</dbReference>
<keyword evidence="3" id="KW-0560">Oxidoreductase</keyword>
<dbReference type="InterPro" id="IPR036291">
    <property type="entry name" value="NAD(P)-bd_dom_sf"/>
</dbReference>
<dbReference type="NCBIfam" id="NF009468">
    <property type="entry name" value="PRK12826.1-4"/>
    <property type="match status" value="1"/>
</dbReference>
<dbReference type="SMART" id="SM00822">
    <property type="entry name" value="PKS_KR"/>
    <property type="match status" value="1"/>
</dbReference>
<reference evidence="3 4" key="1">
    <citation type="journal article" date="2017" name="Eur. J. Clin. Microbiol. Infect. Dis.">
        <title>Uncommonly isolated clinical Pseudomonas: identification and phylogenetic assignation.</title>
        <authorList>
            <person name="Mulet M."/>
            <person name="Gomila M."/>
            <person name="Ramirez A."/>
            <person name="Cardew S."/>
            <person name="Moore E.R."/>
            <person name="Lalucat J."/>
            <person name="Garcia-Valdes E."/>
        </authorList>
    </citation>
    <scope>NUCLEOTIDE SEQUENCE [LARGE SCALE GENOMIC DNA]</scope>
    <source>
        <strain evidence="3 4">SD129</strain>
    </source>
</reference>
<organism evidence="3 4">
    <name type="scientific">Stutzerimonas nosocomialis</name>
    <dbReference type="NCBI Taxonomy" id="1056496"/>
    <lineage>
        <taxon>Bacteria</taxon>
        <taxon>Pseudomonadati</taxon>
        <taxon>Pseudomonadota</taxon>
        <taxon>Gammaproteobacteria</taxon>
        <taxon>Pseudomonadales</taxon>
        <taxon>Pseudomonadaceae</taxon>
        <taxon>Stutzerimonas</taxon>
    </lineage>
</organism>
<evidence type="ECO:0000313" key="3">
    <source>
        <dbReference type="EMBL" id="TLX62955.1"/>
    </source>
</evidence>